<dbReference type="Proteomes" id="UP000183208">
    <property type="component" value="Unassembled WGS sequence"/>
</dbReference>
<sequence>MTDMAEKGSDFLKDLGDAARRNPMSAALIGMGIVWLFAGGKAGVAPGDLLERAGMDRVPEAAKATFNTARDSVASTTNSAADTFRAAGSAGIETATRMGSEYAKLLPDSANVLDSVRGNLTDLLKAQPLALGAIGLAIGAGIAAALPNTELENSYLGQTSDTVRSKAAAIAGEQMDTVATVASDVVDAAKEGARKEGLTLDDAKAAMDGLSGKFGRVVDAAGKSLSENLR</sequence>
<evidence type="ECO:0000313" key="1">
    <source>
        <dbReference type="EMBL" id="SEC48337.1"/>
    </source>
</evidence>
<protein>
    <recommendedName>
        <fullName evidence="3">DUF3618 domain-containing protein</fullName>
    </recommendedName>
</protein>
<organism evidence="1 2">
    <name type="scientific">Bradyrhizobium lablabi</name>
    <dbReference type="NCBI Taxonomy" id="722472"/>
    <lineage>
        <taxon>Bacteria</taxon>
        <taxon>Pseudomonadati</taxon>
        <taxon>Pseudomonadota</taxon>
        <taxon>Alphaproteobacteria</taxon>
        <taxon>Hyphomicrobiales</taxon>
        <taxon>Nitrobacteraceae</taxon>
        <taxon>Bradyrhizobium</taxon>
    </lineage>
</organism>
<dbReference type="RefSeq" id="WP_083387574.1">
    <property type="nucleotide sequence ID" value="NZ_FNTI01000001.1"/>
</dbReference>
<dbReference type="EMBL" id="FNTI01000001">
    <property type="protein sequence ID" value="SEC48337.1"/>
    <property type="molecule type" value="Genomic_DNA"/>
</dbReference>
<dbReference type="AlphaFoldDB" id="A0A1H4SW07"/>
<dbReference type="OrthoDB" id="8250650at2"/>
<name>A0A1H4SW07_9BRAD</name>
<evidence type="ECO:0000313" key="2">
    <source>
        <dbReference type="Proteomes" id="UP000183208"/>
    </source>
</evidence>
<evidence type="ECO:0008006" key="3">
    <source>
        <dbReference type="Google" id="ProtNLM"/>
    </source>
</evidence>
<gene>
    <name evidence="1" type="ORF">SAMN05444171_1520</name>
</gene>
<proteinExistence type="predicted"/>
<reference evidence="1 2" key="1">
    <citation type="submission" date="2016-10" db="EMBL/GenBank/DDBJ databases">
        <authorList>
            <person name="de Groot N.N."/>
        </authorList>
    </citation>
    <scope>NUCLEOTIDE SEQUENCE [LARGE SCALE GENOMIC DNA]</scope>
    <source>
        <strain evidence="1 2">GAS522</strain>
    </source>
</reference>
<accession>A0A1H4SW07</accession>